<dbReference type="PANTHER" id="PTHR31616">
    <property type="entry name" value="TREHALASE"/>
    <property type="match status" value="1"/>
</dbReference>
<dbReference type="PANTHER" id="PTHR31616:SF0">
    <property type="entry name" value="GLUCAN 1,4-ALPHA-GLUCOSIDASE"/>
    <property type="match status" value="1"/>
</dbReference>
<gene>
    <name evidence="5" type="ORF">GCM10010383_14540</name>
</gene>
<keyword evidence="6" id="KW-1185">Reference proteome</keyword>
<dbReference type="Gene3D" id="1.50.10.10">
    <property type="match status" value="1"/>
</dbReference>
<reference evidence="6" key="1">
    <citation type="journal article" date="2019" name="Int. J. Syst. Evol. Microbiol.">
        <title>The Global Catalogue of Microorganisms (GCM) 10K type strain sequencing project: providing services to taxonomists for standard genome sequencing and annotation.</title>
        <authorList>
            <consortium name="The Broad Institute Genomics Platform"/>
            <consortium name="The Broad Institute Genome Sequencing Center for Infectious Disease"/>
            <person name="Wu L."/>
            <person name="Ma J."/>
        </authorList>
    </citation>
    <scope>NUCLEOTIDE SEQUENCE [LARGE SCALE GENOMIC DNA]</scope>
    <source>
        <strain evidence="6">JCM 4866</strain>
    </source>
</reference>
<organism evidence="5 6">
    <name type="scientific">Streptomyces lomondensis</name>
    <dbReference type="NCBI Taxonomy" id="68229"/>
    <lineage>
        <taxon>Bacteria</taxon>
        <taxon>Bacillati</taxon>
        <taxon>Actinomycetota</taxon>
        <taxon>Actinomycetes</taxon>
        <taxon>Kitasatosporales</taxon>
        <taxon>Streptomycetaceae</taxon>
        <taxon>Streptomyces</taxon>
    </lineage>
</organism>
<comment type="caution">
    <text evidence="5">The sequence shown here is derived from an EMBL/GenBank/DDBJ whole genome shotgun (WGS) entry which is preliminary data.</text>
</comment>
<keyword evidence="2" id="KW-0812">Transmembrane</keyword>
<keyword evidence="2" id="KW-0472">Membrane</keyword>
<evidence type="ECO:0000259" key="4">
    <source>
        <dbReference type="Pfam" id="PF19291"/>
    </source>
</evidence>
<evidence type="ECO:0000313" key="6">
    <source>
        <dbReference type="Proteomes" id="UP000617743"/>
    </source>
</evidence>
<dbReference type="InterPro" id="IPR012341">
    <property type="entry name" value="6hp_glycosidase-like_sf"/>
</dbReference>
<dbReference type="SUPFAM" id="SSF48208">
    <property type="entry name" value="Six-hairpin glycosidases"/>
    <property type="match status" value="1"/>
</dbReference>
<feature type="domain" description="GH15-like" evidence="3">
    <location>
        <begin position="299"/>
        <end position="672"/>
    </location>
</feature>
<accession>A0ABQ2WZE2</accession>
<sequence>MLPDPDAYRAARGEWPRRARRRRLVPTVLITVVFTPAVLIGPWVLDQALPPDAPGHRCPAADGMSLPRPLPGLPPRLAGNPHSVHPSIEDYALIGDEQTAALVGTDGSVDWLCLPRFDSAACFAKLLGDEDNGYWRIAPVGADRCTRRAYRRDTLVLDTEWETGQGAVRVTDLMPQRDRAPDLVRVVEGLDGEVTLHSVLKLRFDYGSIVPWVRRSDGHRVAVAGPDSTWLRSEPKVRSWGEDFGTHAEFTVRKGEKVAFVLTWHPSHEPRPPLVDPFEALRHSVEDWRAWASRCRYDGPYRDAVVRSLITLKALTYAPTGGIVAAATTSLPEEPGGVRNWDYRYCWLRDSTLTLGALLAAGYQEEAEAWRNWLLRAVAGDPADLQIMYGLAGERRLPEFELPWLSGFDESTPVRIGNDAVNQLQLDVYGEVMDSLSLARESGLSPQPDVWALQTALLDFLRTHWRQPDEGLWEVRGGRRQFVHSKVMVWVAADRAVRTLERHPELDGDLDGWRALREEVHREVCEKGYDPERNTFTQSYGSRELDAALLLIPRVGFLPPDDPRVIGTIDAVRKELDHGGLLRRYSTTDSDDVDVDVDGLPGSEGTFVVCSFWLADALHMTGRTKEARELFERLVGLANDVGLLSEEFDPVTGRQLGNFPQAFSHIGLVNTALALFGQDGAG</sequence>
<keyword evidence="2" id="KW-1133">Transmembrane helix</keyword>
<evidence type="ECO:0000259" key="3">
    <source>
        <dbReference type="Pfam" id="PF00723"/>
    </source>
</evidence>
<name>A0ABQ2WZE2_9ACTN</name>
<evidence type="ECO:0000256" key="2">
    <source>
        <dbReference type="SAM" id="Phobius"/>
    </source>
</evidence>
<dbReference type="EMBL" id="BMWC01000001">
    <property type="protein sequence ID" value="GGW86448.1"/>
    <property type="molecule type" value="Genomic_DNA"/>
</dbReference>
<dbReference type="InterPro" id="IPR008928">
    <property type="entry name" value="6-hairpin_glycosidase_sf"/>
</dbReference>
<dbReference type="Pfam" id="PF19291">
    <property type="entry name" value="TREH_N"/>
    <property type="match status" value="1"/>
</dbReference>
<feature type="region of interest" description="Disordered" evidence="1">
    <location>
        <begin position="59"/>
        <end position="81"/>
    </location>
</feature>
<dbReference type="InterPro" id="IPR011613">
    <property type="entry name" value="GH15-like"/>
</dbReference>
<feature type="transmembrane region" description="Helical" evidence="2">
    <location>
        <begin position="24"/>
        <end position="45"/>
    </location>
</feature>
<evidence type="ECO:0000256" key="1">
    <source>
        <dbReference type="SAM" id="MobiDB-lite"/>
    </source>
</evidence>
<dbReference type="Pfam" id="PF00723">
    <property type="entry name" value="Glyco_hydro_15"/>
    <property type="match status" value="1"/>
</dbReference>
<dbReference type="InterPro" id="IPR045582">
    <property type="entry name" value="Trehalase-like_N"/>
</dbReference>
<dbReference type="Proteomes" id="UP000617743">
    <property type="component" value="Unassembled WGS sequence"/>
</dbReference>
<protein>
    <submittedName>
        <fullName evidence="5">Glucoamylase</fullName>
    </submittedName>
</protein>
<feature type="domain" description="Trehalase-like N-terminal" evidence="4">
    <location>
        <begin position="86"/>
        <end position="222"/>
    </location>
</feature>
<evidence type="ECO:0000313" key="5">
    <source>
        <dbReference type="EMBL" id="GGW86448.1"/>
    </source>
</evidence>
<proteinExistence type="predicted"/>